<evidence type="ECO:0000256" key="3">
    <source>
        <dbReference type="ARBA" id="ARBA00022989"/>
    </source>
</evidence>
<feature type="region of interest" description="Disordered" evidence="6">
    <location>
        <begin position="1"/>
        <end position="22"/>
    </location>
</feature>
<evidence type="ECO:0000256" key="1">
    <source>
        <dbReference type="ARBA" id="ARBA00004141"/>
    </source>
</evidence>
<dbReference type="InterPro" id="IPR052337">
    <property type="entry name" value="SAT4-like"/>
</dbReference>
<accession>A0A8H4J252</accession>
<feature type="transmembrane region" description="Helical" evidence="7">
    <location>
        <begin position="90"/>
        <end position="106"/>
    </location>
</feature>
<keyword evidence="3 7" id="KW-1133">Transmembrane helix</keyword>
<dbReference type="PANTHER" id="PTHR33048">
    <property type="entry name" value="PTH11-LIKE INTEGRAL MEMBRANE PROTEIN (AFU_ORTHOLOGUE AFUA_5G11245)"/>
    <property type="match status" value="1"/>
</dbReference>
<dbReference type="AlphaFoldDB" id="A0A8H4J252"/>
<protein>
    <submittedName>
        <fullName evidence="9">Integral membrane protein</fullName>
    </submittedName>
</protein>
<evidence type="ECO:0000259" key="8">
    <source>
        <dbReference type="Pfam" id="PF20684"/>
    </source>
</evidence>
<evidence type="ECO:0000313" key="10">
    <source>
        <dbReference type="Proteomes" id="UP000572817"/>
    </source>
</evidence>
<keyword evidence="2 7" id="KW-0812">Transmembrane</keyword>
<dbReference type="Proteomes" id="UP000572817">
    <property type="component" value="Unassembled WGS sequence"/>
</dbReference>
<keyword evidence="10" id="KW-1185">Reference proteome</keyword>
<dbReference type="GO" id="GO:0016020">
    <property type="term" value="C:membrane"/>
    <property type="evidence" value="ECO:0007669"/>
    <property type="project" value="UniProtKB-SubCell"/>
</dbReference>
<evidence type="ECO:0000256" key="5">
    <source>
        <dbReference type="ARBA" id="ARBA00038359"/>
    </source>
</evidence>
<name>A0A8H4J252_9PEZI</name>
<dbReference type="OrthoDB" id="3648173at2759"/>
<dbReference type="EMBL" id="WWBZ02000008">
    <property type="protein sequence ID" value="KAF4311811.1"/>
    <property type="molecule type" value="Genomic_DNA"/>
</dbReference>
<evidence type="ECO:0000256" key="6">
    <source>
        <dbReference type="SAM" id="MobiDB-lite"/>
    </source>
</evidence>
<comment type="similarity">
    <text evidence="5">Belongs to the SAT4 family.</text>
</comment>
<feature type="domain" description="Rhodopsin" evidence="8">
    <location>
        <begin position="94"/>
        <end position="148"/>
    </location>
</feature>
<evidence type="ECO:0000256" key="7">
    <source>
        <dbReference type="SAM" id="Phobius"/>
    </source>
</evidence>
<organism evidence="9 10">
    <name type="scientific">Botryosphaeria dothidea</name>
    <dbReference type="NCBI Taxonomy" id="55169"/>
    <lineage>
        <taxon>Eukaryota</taxon>
        <taxon>Fungi</taxon>
        <taxon>Dikarya</taxon>
        <taxon>Ascomycota</taxon>
        <taxon>Pezizomycotina</taxon>
        <taxon>Dothideomycetes</taxon>
        <taxon>Dothideomycetes incertae sedis</taxon>
        <taxon>Botryosphaeriales</taxon>
        <taxon>Botryosphaeriaceae</taxon>
        <taxon>Botryosphaeria</taxon>
    </lineage>
</organism>
<dbReference type="InterPro" id="IPR049326">
    <property type="entry name" value="Rhodopsin_dom_fungi"/>
</dbReference>
<comment type="caution">
    <text evidence="9">The sequence shown here is derived from an EMBL/GenBank/DDBJ whole genome shotgun (WGS) entry which is preliminary data.</text>
</comment>
<reference evidence="9" key="1">
    <citation type="submission" date="2020-04" db="EMBL/GenBank/DDBJ databases">
        <title>Genome Assembly and Annotation of Botryosphaeria dothidea sdau 11-99, a Latent Pathogen of Apple Fruit Ring Rot in China.</title>
        <authorList>
            <person name="Yu C."/>
            <person name="Diao Y."/>
            <person name="Lu Q."/>
            <person name="Zhao J."/>
            <person name="Cui S."/>
            <person name="Peng C."/>
            <person name="He B."/>
            <person name="Liu H."/>
        </authorList>
    </citation>
    <scope>NUCLEOTIDE SEQUENCE [LARGE SCALE GENOMIC DNA]</scope>
    <source>
        <strain evidence="9">Sdau11-99</strain>
    </source>
</reference>
<feature type="transmembrane region" description="Helical" evidence="7">
    <location>
        <begin position="30"/>
        <end position="51"/>
    </location>
</feature>
<gene>
    <name evidence="9" type="ORF">GTA08_BOTSDO12611</name>
</gene>
<dbReference type="PANTHER" id="PTHR33048:SF19">
    <property type="entry name" value="MEMBRANE PROTEIN PTH11-LIKE, PUTATIVE (AFU_ORTHOLOGUE AFUA_1G14080)-RELATED"/>
    <property type="match status" value="1"/>
</dbReference>
<evidence type="ECO:0000313" key="9">
    <source>
        <dbReference type="EMBL" id="KAF4311811.1"/>
    </source>
</evidence>
<keyword evidence="4 7" id="KW-0472">Membrane</keyword>
<comment type="subcellular location">
    <subcellularLocation>
        <location evidence="1">Membrane</location>
        <topology evidence="1">Multi-pass membrane protein</topology>
    </subcellularLocation>
</comment>
<dbReference type="Pfam" id="PF20684">
    <property type="entry name" value="Fung_rhodopsin"/>
    <property type="match status" value="1"/>
</dbReference>
<sequence>MDLENTPAMAAPPGETTDLDGPMTSVQRDFIIISSGVTAGATIAVALRMWIRAVVVKHVGLDGYAVVAAWLMGIGFIICCVQYGCNKVSAIIYGIVVVASAVRLVIIQRLPGKVDFTLEQAKVCNWSSIEIMVGIMCQSIVTLKPLAKQYAPKLLGYSSDRSGLSFWNKFFSSRGRSRAGRGRSRGASLPLDSIDRGVTVSKAGRASKGNTDTEWPGVADGDDIIITSSYRVERV</sequence>
<proteinExistence type="inferred from homology"/>
<evidence type="ECO:0000256" key="2">
    <source>
        <dbReference type="ARBA" id="ARBA00022692"/>
    </source>
</evidence>
<evidence type="ECO:0000256" key="4">
    <source>
        <dbReference type="ARBA" id="ARBA00023136"/>
    </source>
</evidence>
<feature type="transmembrane region" description="Helical" evidence="7">
    <location>
        <begin position="63"/>
        <end position="84"/>
    </location>
</feature>